<dbReference type="Proteomes" id="UP000251341">
    <property type="component" value="Unassembled WGS sequence"/>
</dbReference>
<comment type="function">
    <text evidence="3">Required for maturation of urease via the functional incorporation of the urease nickel metallocenter.</text>
</comment>
<dbReference type="EMBL" id="NESP01000001">
    <property type="protein sequence ID" value="PUE59480.1"/>
    <property type="molecule type" value="Genomic_DNA"/>
</dbReference>
<dbReference type="GO" id="GO:0016151">
    <property type="term" value="F:nickel cation binding"/>
    <property type="evidence" value="ECO:0007669"/>
    <property type="project" value="UniProtKB-UniRule"/>
</dbReference>
<dbReference type="AlphaFoldDB" id="A0A315ENK0"/>
<keyword evidence="3" id="KW-0963">Cytoplasm</keyword>
<dbReference type="InterPro" id="IPR002639">
    <property type="entry name" value="UreF"/>
</dbReference>
<dbReference type="Pfam" id="PF01730">
    <property type="entry name" value="UreF"/>
    <property type="match status" value="1"/>
</dbReference>
<dbReference type="PANTHER" id="PTHR33620">
    <property type="entry name" value="UREASE ACCESSORY PROTEIN F"/>
    <property type="match status" value="1"/>
</dbReference>
<dbReference type="InterPro" id="IPR038277">
    <property type="entry name" value="UreF_sf"/>
</dbReference>
<protein>
    <recommendedName>
        <fullName evidence="3">Urease accessory protein UreF</fullName>
    </recommendedName>
</protein>
<dbReference type="PANTHER" id="PTHR33620:SF1">
    <property type="entry name" value="UREASE ACCESSORY PROTEIN F"/>
    <property type="match status" value="1"/>
</dbReference>
<comment type="subunit">
    <text evidence="3">UreD, UreF and UreG form a complex that acts as a GTP-hydrolysis-dependent molecular chaperone, activating the urease apoprotein by helping to assemble the nickel containing metallocenter of UreC. The UreE protein probably delivers the nickel.</text>
</comment>
<sequence>MCTDLIASMTIDVVSVAAAAPVSTSSPAGTPALLQLIWLASPALPIGGFSYSEGLEAAIDHGLVHDEHSAAEWLMDQLHLTQSRGDMAVLGEMITAWQALDHERLETLSQWVHATRESAELRLQSEQMGRSMLEWLRNQEAIDSATIALCNRWVPTYPLMFALALSRTGASLEQCLQTYAFGWAENMVQAAIKSVPLGQNSGQRMLTKLAQHIAPAVSHAMQVNDDTRQAFSPMLAILSAQHETQYSRLFRS</sequence>
<keyword evidence="5" id="KW-1185">Reference proteome</keyword>
<comment type="caution">
    <text evidence="4">The sequence shown here is derived from an EMBL/GenBank/DDBJ whole genome shotgun (WGS) entry which is preliminary data.</text>
</comment>
<organism evidence="4 5">
    <name type="scientific">Limnohabitans curvus</name>
    <dbReference type="NCBI Taxonomy" id="323423"/>
    <lineage>
        <taxon>Bacteria</taxon>
        <taxon>Pseudomonadati</taxon>
        <taxon>Pseudomonadota</taxon>
        <taxon>Betaproteobacteria</taxon>
        <taxon>Burkholderiales</taxon>
        <taxon>Comamonadaceae</taxon>
        <taxon>Limnohabitans</taxon>
    </lineage>
</organism>
<dbReference type="HAMAP" id="MF_01385">
    <property type="entry name" value="UreF"/>
    <property type="match status" value="1"/>
</dbReference>
<dbReference type="Gene3D" id="1.10.4190.10">
    <property type="entry name" value="Urease accessory protein UreF"/>
    <property type="match status" value="1"/>
</dbReference>
<evidence type="ECO:0000313" key="5">
    <source>
        <dbReference type="Proteomes" id="UP000251341"/>
    </source>
</evidence>
<keyword evidence="1 3" id="KW-0996">Nickel insertion</keyword>
<reference evidence="4 5" key="1">
    <citation type="submission" date="2017-04" db="EMBL/GenBank/DDBJ databases">
        <title>Unexpected and diverse lifestyles within the genus Limnohabitans.</title>
        <authorList>
            <person name="Kasalicky V."/>
            <person name="Mehrshad M."/>
            <person name="Andrei S.-A."/>
            <person name="Salcher M."/>
            <person name="Kratochvilova H."/>
            <person name="Simek K."/>
            <person name="Ghai R."/>
        </authorList>
    </citation>
    <scope>NUCLEOTIDE SEQUENCE [LARGE SCALE GENOMIC DNA]</scope>
    <source>
        <strain evidence="4 5">MWH-C5</strain>
    </source>
</reference>
<evidence type="ECO:0000313" key="4">
    <source>
        <dbReference type="EMBL" id="PUE59480.1"/>
    </source>
</evidence>
<proteinExistence type="inferred from homology"/>
<keyword evidence="2 3" id="KW-0143">Chaperone</keyword>
<gene>
    <name evidence="3" type="primary">ureF</name>
    <name evidence="4" type="ORF">B9Z44_07805</name>
</gene>
<evidence type="ECO:0000256" key="1">
    <source>
        <dbReference type="ARBA" id="ARBA00022988"/>
    </source>
</evidence>
<evidence type="ECO:0000256" key="3">
    <source>
        <dbReference type="HAMAP-Rule" id="MF_01385"/>
    </source>
</evidence>
<name>A0A315ENK0_9BURK</name>
<accession>A0A315ENK0</accession>
<comment type="subcellular location">
    <subcellularLocation>
        <location evidence="3">Cytoplasm</location>
    </subcellularLocation>
</comment>
<dbReference type="GO" id="GO:0005737">
    <property type="term" value="C:cytoplasm"/>
    <property type="evidence" value="ECO:0007669"/>
    <property type="project" value="UniProtKB-SubCell"/>
</dbReference>
<comment type="similarity">
    <text evidence="3">Belongs to the UreF family.</text>
</comment>
<dbReference type="PIRSF" id="PIRSF009467">
    <property type="entry name" value="Ureas_acces_UreF"/>
    <property type="match status" value="1"/>
</dbReference>
<evidence type="ECO:0000256" key="2">
    <source>
        <dbReference type="ARBA" id="ARBA00023186"/>
    </source>
</evidence>